<feature type="transmembrane region" description="Helical" evidence="1">
    <location>
        <begin position="104"/>
        <end position="121"/>
    </location>
</feature>
<gene>
    <name evidence="2" type="ORF">SAMN04488054_10597</name>
</gene>
<protein>
    <submittedName>
        <fullName evidence="2">Uncharacterized protein</fullName>
    </submittedName>
</protein>
<accession>A0A1I4KMJ3</accession>
<organism evidence="2 3">
    <name type="scientific">Salibacterium qingdaonense</name>
    <dbReference type="NCBI Taxonomy" id="266892"/>
    <lineage>
        <taxon>Bacteria</taxon>
        <taxon>Bacillati</taxon>
        <taxon>Bacillota</taxon>
        <taxon>Bacilli</taxon>
        <taxon>Bacillales</taxon>
        <taxon>Bacillaceae</taxon>
    </lineage>
</organism>
<feature type="transmembrane region" description="Helical" evidence="1">
    <location>
        <begin position="41"/>
        <end position="63"/>
    </location>
</feature>
<feature type="transmembrane region" description="Helical" evidence="1">
    <location>
        <begin position="133"/>
        <end position="156"/>
    </location>
</feature>
<evidence type="ECO:0000256" key="1">
    <source>
        <dbReference type="SAM" id="Phobius"/>
    </source>
</evidence>
<name>A0A1I4KMJ3_9BACI</name>
<proteinExistence type="predicted"/>
<dbReference type="RefSeq" id="WP_090926202.1">
    <property type="nucleotide sequence ID" value="NZ_FOTY01000005.1"/>
</dbReference>
<keyword evidence="1" id="KW-1133">Transmembrane helix</keyword>
<keyword evidence="1" id="KW-0472">Membrane</keyword>
<dbReference type="OrthoDB" id="6443879at2"/>
<dbReference type="AlphaFoldDB" id="A0A1I4KMJ3"/>
<reference evidence="2 3" key="1">
    <citation type="submission" date="2016-10" db="EMBL/GenBank/DDBJ databases">
        <authorList>
            <person name="de Groot N.N."/>
        </authorList>
    </citation>
    <scope>NUCLEOTIDE SEQUENCE [LARGE SCALE GENOMIC DNA]</scope>
    <source>
        <strain evidence="2 3">CGMCC 1.6134</strain>
    </source>
</reference>
<evidence type="ECO:0000313" key="3">
    <source>
        <dbReference type="Proteomes" id="UP000199668"/>
    </source>
</evidence>
<dbReference type="Proteomes" id="UP000199668">
    <property type="component" value="Unassembled WGS sequence"/>
</dbReference>
<keyword evidence="3" id="KW-1185">Reference proteome</keyword>
<dbReference type="STRING" id="266892.SAMN04488054_10597"/>
<feature type="transmembrane region" description="Helical" evidence="1">
    <location>
        <begin position="75"/>
        <end position="98"/>
    </location>
</feature>
<sequence>MKAGLNQYVKYALVLLLSIALILFTQEIKLVKNPESTPVTWLTIAGLFSLYLFSMMGIGISQMMKKIDISFLRNFPILGWVSITSLVMCLIFDFFVTAIQAVDFLSITTPILTFAGISVVDRLADLRKSSWKIGLVAVFVFIGTYVVSALIAQFGLTLAG</sequence>
<keyword evidence="1" id="KW-0812">Transmembrane</keyword>
<evidence type="ECO:0000313" key="2">
    <source>
        <dbReference type="EMBL" id="SFL79789.1"/>
    </source>
</evidence>
<dbReference type="EMBL" id="FOTY01000005">
    <property type="protein sequence ID" value="SFL79789.1"/>
    <property type="molecule type" value="Genomic_DNA"/>
</dbReference>